<evidence type="ECO:0000313" key="3">
    <source>
        <dbReference type="Proteomes" id="UP000574390"/>
    </source>
</evidence>
<comment type="caution">
    <text evidence="2">The sequence shown here is derived from an EMBL/GenBank/DDBJ whole genome shotgun (WGS) entry which is preliminary data.</text>
</comment>
<name>A0A7J6T4J0_PEROL</name>
<dbReference type="EMBL" id="JABANM010010025">
    <property type="protein sequence ID" value="KAF4740003.1"/>
    <property type="molecule type" value="Genomic_DNA"/>
</dbReference>
<gene>
    <name evidence="2" type="ORF">FOZ62_000467</name>
</gene>
<sequence length="646" mass="68656">MIVRRWSLRAFTTSGSKRAVGAARDKIGHATYLCNRVHHLATSGSRSDMSSTKAPTGGSSRKQAAAGIIKQLEELLLGDPASQRGVDTDVLGNREIGKLLAGAATLKVALPPKLLNKILTHHWLPSLLQQHQPSKDLGSSLCIVLSALSRIKQQHPKITRVPGGLLDRVAALIEDSLTNGLLSTKDICSLLLYLSRLEHTPATMFGSVVEQLDLCTLSCRDLADLLQAFGEADLISIPLLSNTLPHATRLLAEFINPTPEAAGGAPLRDLSIIASAYSRSIKDLPVSDTRPFFAALAQILRRELERPASVPGCSLKDAIAFLVSLSRAGVEDDGLFDILFYEKVLPQLSTLDGRSAGYVLSAYVSVECQRRRQFELQGLQDASNARKRTEELLAGLRSKASSLAAAARGKEHLRALVNFAYEFSRLDAGSGSEGEIMALLETAIREGMSKDSVASAPHSTSLAASAFSGVGSSRLMDEILPASLRQPFKGRSPLAYFSSGDLSLLASAAVKHSQLTGSADLVDSVVAYVMAEDGLLSPTNRSGFSLAALASLADTLSSVEPRVVDRLTAVERSNPSPAAKDEICALCEASIQSGALVPCLGELLELSLAPSTLPTWSLEESASILRCLVSLGSFGAQSLSSDIQKK</sequence>
<proteinExistence type="predicted"/>
<evidence type="ECO:0000313" key="2">
    <source>
        <dbReference type="EMBL" id="KAF4740003.1"/>
    </source>
</evidence>
<feature type="non-terminal residue" evidence="2">
    <location>
        <position position="646"/>
    </location>
</feature>
<reference evidence="2 3" key="1">
    <citation type="submission" date="2020-04" db="EMBL/GenBank/DDBJ databases">
        <title>Perkinsus olseni comparative genomics.</title>
        <authorList>
            <person name="Bogema D.R."/>
        </authorList>
    </citation>
    <scope>NUCLEOTIDE SEQUENCE [LARGE SCALE GENOMIC DNA]</scope>
    <source>
        <strain evidence="2">ATCC PRA-205</strain>
    </source>
</reference>
<evidence type="ECO:0000256" key="1">
    <source>
        <dbReference type="SAM" id="MobiDB-lite"/>
    </source>
</evidence>
<feature type="region of interest" description="Disordered" evidence="1">
    <location>
        <begin position="43"/>
        <end position="63"/>
    </location>
</feature>
<dbReference type="Proteomes" id="UP000574390">
    <property type="component" value="Unassembled WGS sequence"/>
</dbReference>
<accession>A0A7J6T4J0</accession>
<organism evidence="2 3">
    <name type="scientific">Perkinsus olseni</name>
    <name type="common">Perkinsus atlanticus</name>
    <dbReference type="NCBI Taxonomy" id="32597"/>
    <lineage>
        <taxon>Eukaryota</taxon>
        <taxon>Sar</taxon>
        <taxon>Alveolata</taxon>
        <taxon>Perkinsozoa</taxon>
        <taxon>Perkinsea</taxon>
        <taxon>Perkinsida</taxon>
        <taxon>Perkinsidae</taxon>
        <taxon>Perkinsus</taxon>
    </lineage>
</organism>
<feature type="compositionally biased region" description="Polar residues" evidence="1">
    <location>
        <begin position="43"/>
        <end position="62"/>
    </location>
</feature>
<protein>
    <submittedName>
        <fullName evidence="2">Uncharacterized protein</fullName>
    </submittedName>
</protein>
<dbReference type="AlphaFoldDB" id="A0A7J6T4J0"/>